<reference evidence="3" key="1">
    <citation type="submission" date="2019-12" db="EMBL/GenBank/DDBJ databases">
        <title>Genome sequencing and annotation of Brassica cretica.</title>
        <authorList>
            <person name="Studholme D.J."/>
            <person name="Sarris P."/>
        </authorList>
    </citation>
    <scope>NUCLEOTIDE SEQUENCE</scope>
    <source>
        <strain evidence="3">PFS-109/04</strain>
        <tissue evidence="3">Leaf</tissue>
    </source>
</reference>
<protein>
    <recommendedName>
        <fullName evidence="2">CCHC-type domain-containing protein</fullName>
    </recommendedName>
</protein>
<accession>A0A8S9QQT8</accession>
<dbReference type="InterPro" id="IPR036875">
    <property type="entry name" value="Znf_CCHC_sf"/>
</dbReference>
<dbReference type="Pfam" id="PF03732">
    <property type="entry name" value="Retrotrans_gag"/>
    <property type="match status" value="2"/>
</dbReference>
<keyword evidence="1" id="KW-0863">Zinc-finger</keyword>
<evidence type="ECO:0000256" key="1">
    <source>
        <dbReference type="PROSITE-ProRule" id="PRU00047"/>
    </source>
</evidence>
<dbReference type="GO" id="GO:0003676">
    <property type="term" value="F:nucleic acid binding"/>
    <property type="evidence" value="ECO:0007669"/>
    <property type="project" value="InterPro"/>
</dbReference>
<dbReference type="SUPFAM" id="SSF57756">
    <property type="entry name" value="Retrovirus zinc finger-like domains"/>
    <property type="match status" value="1"/>
</dbReference>
<dbReference type="PROSITE" id="PS50158">
    <property type="entry name" value="ZF_CCHC"/>
    <property type="match status" value="1"/>
</dbReference>
<dbReference type="InterPro" id="IPR005162">
    <property type="entry name" value="Retrotrans_gag_dom"/>
</dbReference>
<organism evidence="3 4">
    <name type="scientific">Brassica cretica</name>
    <name type="common">Mustard</name>
    <dbReference type="NCBI Taxonomy" id="69181"/>
    <lineage>
        <taxon>Eukaryota</taxon>
        <taxon>Viridiplantae</taxon>
        <taxon>Streptophyta</taxon>
        <taxon>Embryophyta</taxon>
        <taxon>Tracheophyta</taxon>
        <taxon>Spermatophyta</taxon>
        <taxon>Magnoliopsida</taxon>
        <taxon>eudicotyledons</taxon>
        <taxon>Gunneridae</taxon>
        <taxon>Pentapetalae</taxon>
        <taxon>rosids</taxon>
        <taxon>malvids</taxon>
        <taxon>Brassicales</taxon>
        <taxon>Brassicaceae</taxon>
        <taxon>Brassiceae</taxon>
        <taxon>Brassica</taxon>
    </lineage>
</organism>
<dbReference type="Gene3D" id="4.10.60.10">
    <property type="entry name" value="Zinc finger, CCHC-type"/>
    <property type="match status" value="1"/>
</dbReference>
<dbReference type="SMART" id="SM00343">
    <property type="entry name" value="ZnF_C2HC"/>
    <property type="match status" value="2"/>
</dbReference>
<dbReference type="Proteomes" id="UP000712600">
    <property type="component" value="Unassembled WGS sequence"/>
</dbReference>
<dbReference type="EMBL" id="QGKX02001290">
    <property type="protein sequence ID" value="KAF3540594.1"/>
    <property type="molecule type" value="Genomic_DNA"/>
</dbReference>
<sequence>MKNIGSYKYEGGSDPIEADKWISMMEKNFEAMECPEEYKKKIVVYDLEGDATGWWDSIDRQRGHTITTWKSFKKEFERKYFPPEAKHRLEHEGTMIRNFMYGLKPVLGSRLAGNNFYSLSDLVKKAVNVETVVEAERKATHNFGEHTKPIQGKKQNLNKAPQRQNLGGRVYALEIENPDNAGPSKGPNAGTLHVVGKPTHVLFDSEDTYRFVTPDVAAQFLDCFVVGRMNEKEFVADLLIVPLEGYKNIGSYKYEGGSDPIEADNWISMMEKNFEAMECSEEYKKKIVVYYLEGDATGWWDSIDRQCGHTIITWPSFKREFEKKYFPPEAKHRLESKFMNLVQRDRTMFRNFMYGLKPELGSRLAGSNFYSLSDLVEKAVNVETQGHISRNCPSQRQSNQQGFSSSGSKYVTCFTCGKKGHFATECSVNKPNLATPLAIGSHPSRPAIEGAPKRQNLGGRIYALEIENPDSAGTSKGPNTGTLHVAGKPTHVLFDSGETYSPNPLRRSVNQECFIGYSGERICRRFVDHAFGRVREHQKGRRKIFGVDRGTKIHQKGQNQTNGPRSMMWLGVSVQKVVSTSQQAECL</sequence>
<keyword evidence="1" id="KW-0479">Metal-binding</keyword>
<gene>
    <name evidence="3" type="ORF">F2Q69_00023290</name>
</gene>
<dbReference type="AlphaFoldDB" id="A0A8S9QQT8"/>
<dbReference type="GO" id="GO:0008270">
    <property type="term" value="F:zinc ion binding"/>
    <property type="evidence" value="ECO:0007669"/>
    <property type="project" value="UniProtKB-KW"/>
</dbReference>
<evidence type="ECO:0000313" key="4">
    <source>
        <dbReference type="Proteomes" id="UP000712600"/>
    </source>
</evidence>
<feature type="domain" description="CCHC-type" evidence="2">
    <location>
        <begin position="413"/>
        <end position="426"/>
    </location>
</feature>
<comment type="caution">
    <text evidence="3">The sequence shown here is derived from an EMBL/GenBank/DDBJ whole genome shotgun (WGS) entry which is preliminary data.</text>
</comment>
<keyword evidence="1" id="KW-0862">Zinc</keyword>
<proteinExistence type="predicted"/>
<dbReference type="Pfam" id="PF00098">
    <property type="entry name" value="zf-CCHC"/>
    <property type="match status" value="1"/>
</dbReference>
<dbReference type="PANTHER" id="PTHR34482:SF49">
    <property type="entry name" value="RETROTRANSPOSON GAG DOMAIN-CONTAINING PROTEIN"/>
    <property type="match status" value="1"/>
</dbReference>
<dbReference type="PANTHER" id="PTHR34482">
    <property type="entry name" value="DNA DAMAGE-INDUCIBLE PROTEIN 1-LIKE"/>
    <property type="match status" value="1"/>
</dbReference>
<evidence type="ECO:0000259" key="2">
    <source>
        <dbReference type="PROSITE" id="PS50158"/>
    </source>
</evidence>
<name>A0A8S9QQT8_BRACR</name>
<dbReference type="InterPro" id="IPR001878">
    <property type="entry name" value="Znf_CCHC"/>
</dbReference>
<evidence type="ECO:0000313" key="3">
    <source>
        <dbReference type="EMBL" id="KAF3540594.1"/>
    </source>
</evidence>